<feature type="non-terminal residue" evidence="1">
    <location>
        <position position="1"/>
    </location>
</feature>
<keyword evidence="2" id="KW-1185">Reference proteome</keyword>
<evidence type="ECO:0000313" key="1">
    <source>
        <dbReference type="EMBL" id="CAG8493635.1"/>
    </source>
</evidence>
<sequence>WFVQDRNTKDNTLIVVPESNNPLLFSQSLVAKNWTWYLPPEKINNVPCNVIPRSNGKYVVEFETPQRAIAPGQLFGMTIGVWEVVLLSMHFKYLGRVYSTPDLEYDWFVPQKYHMSIEFWW</sequence>
<proteinExistence type="predicted"/>
<dbReference type="Proteomes" id="UP000789920">
    <property type="component" value="Unassembled WGS sequence"/>
</dbReference>
<reference evidence="1" key="1">
    <citation type="submission" date="2021-06" db="EMBL/GenBank/DDBJ databases">
        <authorList>
            <person name="Kallberg Y."/>
            <person name="Tangrot J."/>
            <person name="Rosling A."/>
        </authorList>
    </citation>
    <scope>NUCLEOTIDE SEQUENCE</scope>
    <source>
        <strain evidence="1">MA461A</strain>
    </source>
</reference>
<dbReference type="EMBL" id="CAJVQC010001397">
    <property type="protein sequence ID" value="CAG8493635.1"/>
    <property type="molecule type" value="Genomic_DNA"/>
</dbReference>
<comment type="caution">
    <text evidence="1">The sequence shown here is derived from an EMBL/GenBank/DDBJ whole genome shotgun (WGS) entry which is preliminary data.</text>
</comment>
<gene>
    <name evidence="1" type="ORF">RPERSI_LOCUS1503</name>
</gene>
<name>A0ACA9KU52_9GLOM</name>
<accession>A0ACA9KU52</accession>
<organism evidence="1 2">
    <name type="scientific">Racocetra persica</name>
    <dbReference type="NCBI Taxonomy" id="160502"/>
    <lineage>
        <taxon>Eukaryota</taxon>
        <taxon>Fungi</taxon>
        <taxon>Fungi incertae sedis</taxon>
        <taxon>Mucoromycota</taxon>
        <taxon>Glomeromycotina</taxon>
        <taxon>Glomeromycetes</taxon>
        <taxon>Diversisporales</taxon>
        <taxon>Gigasporaceae</taxon>
        <taxon>Racocetra</taxon>
    </lineage>
</organism>
<evidence type="ECO:0000313" key="2">
    <source>
        <dbReference type="Proteomes" id="UP000789920"/>
    </source>
</evidence>
<protein>
    <submittedName>
        <fullName evidence="1">8859_t:CDS:1</fullName>
    </submittedName>
</protein>